<evidence type="ECO:0000256" key="5">
    <source>
        <dbReference type="ARBA" id="ARBA00022989"/>
    </source>
</evidence>
<evidence type="ECO:0000256" key="6">
    <source>
        <dbReference type="ARBA" id="ARBA00023065"/>
    </source>
</evidence>
<comment type="caution">
    <text evidence="9">The sequence shown here is derived from an EMBL/GenBank/DDBJ whole genome shotgun (WGS) entry which is preliminary data.</text>
</comment>
<sequence>MAIVKMNKFNLYSFDSNREYLLKALQKFKYVHFNDLEKSEDEIEFLEEVEIPDKLLKIDEDIAKATWAINLLRRFEAKKGAIQNLKEGNKSYTLLELTEKAEAFDFNKYYDELYELSEKRVSFEQEIQSLDAQISELKPWEALPVQLSEMDNFKNTKISIGTIPSKYLPDFYSDIKDLELTEVVEISKALKMTYLAIIASIDESDELEDAMRKNGFSQSILKVDKLVKDKIVFLEEEKRLRKTKIVEIDDCIFKRFDQLENFRIYYEYLRNAKLRYAASENFLKTEQVDLIEGYIPLDREKEFLSLLDEILQNNYYIELNEADIDDPKVPIMLKNKKFAGAFESLTEMYSMPRYNEIDPTPLFAPFYCIFAGIMVGDLGYGLLLFFGTLFALKKFNLDEKKRKFITFFNYLGISTIMWGLIFGSFFGDIIPLKNIIDPATDYIEMILMSLIFGGIHIFFALGIKAYMDIRDKKPLDALYDVGFWYMALVGVIVLIVNASVGINPLVVRISKIVMILGMLGIVLTGGREEKSIGGKIGWGIYSLYGITSYFGDFVSYLRLMALALSGSFIAIAVNIIVRILMEKGIVGIIVGVLVFLIFQLFNMFLSYLSAYVHSARLIYVEMFNKFYEGGGIPFREMIEKAKYFNIEEE</sequence>
<evidence type="ECO:0000256" key="1">
    <source>
        <dbReference type="ARBA" id="ARBA00004141"/>
    </source>
</evidence>
<gene>
    <name evidence="9" type="ORF">J2Z71_000916</name>
</gene>
<dbReference type="PANTHER" id="PTHR11629">
    <property type="entry name" value="VACUOLAR PROTON ATPASES"/>
    <property type="match status" value="1"/>
</dbReference>
<feature type="transmembrane region" description="Helical" evidence="8">
    <location>
        <begin position="505"/>
        <end position="525"/>
    </location>
</feature>
<dbReference type="Proteomes" id="UP001519306">
    <property type="component" value="Unassembled WGS sequence"/>
</dbReference>
<evidence type="ECO:0000256" key="8">
    <source>
        <dbReference type="SAM" id="Phobius"/>
    </source>
</evidence>
<evidence type="ECO:0000313" key="10">
    <source>
        <dbReference type="Proteomes" id="UP001519306"/>
    </source>
</evidence>
<organism evidence="9 10">
    <name type="scientific">Peptoniphilus stercorisuis</name>
    <dbReference type="NCBI Taxonomy" id="1436965"/>
    <lineage>
        <taxon>Bacteria</taxon>
        <taxon>Bacillati</taxon>
        <taxon>Bacillota</taxon>
        <taxon>Tissierellia</taxon>
        <taxon>Tissierellales</taxon>
        <taxon>Peptoniphilaceae</taxon>
        <taxon>Peptoniphilus</taxon>
    </lineage>
</organism>
<accession>A0ABS4KDP1</accession>
<evidence type="ECO:0000256" key="2">
    <source>
        <dbReference type="ARBA" id="ARBA00009904"/>
    </source>
</evidence>
<keyword evidence="3" id="KW-0813">Transport</keyword>
<feature type="transmembrane region" description="Helical" evidence="8">
    <location>
        <begin position="446"/>
        <end position="466"/>
    </location>
</feature>
<dbReference type="InterPro" id="IPR002490">
    <property type="entry name" value="V-ATPase_116kDa_su"/>
</dbReference>
<evidence type="ECO:0000313" key="9">
    <source>
        <dbReference type="EMBL" id="MBP2025386.1"/>
    </source>
</evidence>
<proteinExistence type="inferred from homology"/>
<keyword evidence="5 8" id="KW-1133">Transmembrane helix</keyword>
<feature type="transmembrane region" description="Helical" evidence="8">
    <location>
        <begin position="556"/>
        <end position="577"/>
    </location>
</feature>
<name>A0ABS4KDP1_9FIRM</name>
<dbReference type="RefSeq" id="WP_210060677.1">
    <property type="nucleotide sequence ID" value="NZ_JAGGLJ010000007.1"/>
</dbReference>
<keyword evidence="7 8" id="KW-0472">Membrane</keyword>
<feature type="transmembrane region" description="Helical" evidence="8">
    <location>
        <begin position="478"/>
        <end position="499"/>
    </location>
</feature>
<evidence type="ECO:0000256" key="7">
    <source>
        <dbReference type="ARBA" id="ARBA00023136"/>
    </source>
</evidence>
<dbReference type="Pfam" id="PF01496">
    <property type="entry name" value="V_ATPase_I"/>
    <property type="match status" value="2"/>
</dbReference>
<feature type="transmembrane region" description="Helical" evidence="8">
    <location>
        <begin position="404"/>
        <end position="426"/>
    </location>
</feature>
<reference evidence="9 10" key="1">
    <citation type="submission" date="2021-03" db="EMBL/GenBank/DDBJ databases">
        <title>Genomic Encyclopedia of Type Strains, Phase IV (KMG-IV): sequencing the most valuable type-strain genomes for metagenomic binning, comparative biology and taxonomic classification.</title>
        <authorList>
            <person name="Goeker M."/>
        </authorList>
    </citation>
    <scope>NUCLEOTIDE SEQUENCE [LARGE SCALE GENOMIC DNA]</scope>
    <source>
        <strain evidence="9 10">DSM 27563</strain>
    </source>
</reference>
<feature type="transmembrane region" description="Helical" evidence="8">
    <location>
        <begin position="532"/>
        <end position="550"/>
    </location>
</feature>
<keyword evidence="4 8" id="KW-0812">Transmembrane</keyword>
<dbReference type="PANTHER" id="PTHR11629:SF63">
    <property type="entry name" value="V-TYPE PROTON ATPASE SUBUNIT A"/>
    <property type="match status" value="1"/>
</dbReference>
<protein>
    <submittedName>
        <fullName evidence="9">V/A-type H+-transporting ATPase subunit I</fullName>
    </submittedName>
</protein>
<evidence type="ECO:0000256" key="3">
    <source>
        <dbReference type="ARBA" id="ARBA00022448"/>
    </source>
</evidence>
<feature type="transmembrane region" description="Helical" evidence="8">
    <location>
        <begin position="362"/>
        <end position="392"/>
    </location>
</feature>
<evidence type="ECO:0000256" key="4">
    <source>
        <dbReference type="ARBA" id="ARBA00022692"/>
    </source>
</evidence>
<feature type="transmembrane region" description="Helical" evidence="8">
    <location>
        <begin position="584"/>
        <end position="608"/>
    </location>
</feature>
<keyword evidence="10" id="KW-1185">Reference proteome</keyword>
<keyword evidence="6" id="KW-0406">Ion transport</keyword>
<comment type="subcellular location">
    <subcellularLocation>
        <location evidence="1">Membrane</location>
        <topology evidence="1">Multi-pass membrane protein</topology>
    </subcellularLocation>
</comment>
<dbReference type="EMBL" id="JAGGLJ010000007">
    <property type="protein sequence ID" value="MBP2025386.1"/>
    <property type="molecule type" value="Genomic_DNA"/>
</dbReference>
<comment type="similarity">
    <text evidence="2">Belongs to the V-ATPase 116 kDa subunit family.</text>
</comment>